<dbReference type="InterPro" id="IPR020846">
    <property type="entry name" value="MFS_dom"/>
</dbReference>
<keyword evidence="5 7" id="KW-0472">Membrane</keyword>
<keyword evidence="2" id="KW-0813">Transport</keyword>
<dbReference type="OrthoDB" id="440553at2759"/>
<dbReference type="PANTHER" id="PTHR23502:SF26">
    <property type="entry name" value="MAJOR FACILITATOR SUPERFAMILY (MFS) PROFILE DOMAIN-CONTAINING PROTEIN"/>
    <property type="match status" value="1"/>
</dbReference>
<feature type="transmembrane region" description="Helical" evidence="7">
    <location>
        <begin position="478"/>
        <end position="498"/>
    </location>
</feature>
<keyword evidence="4 7" id="KW-1133">Transmembrane helix</keyword>
<dbReference type="EMBL" id="VXIS01000420">
    <property type="protein sequence ID" value="KAA8893608.1"/>
    <property type="molecule type" value="Genomic_DNA"/>
</dbReference>
<dbReference type="FunFam" id="1.20.1720.10:FF:000009">
    <property type="entry name" value="MFS multidrug transporter"/>
    <property type="match status" value="1"/>
</dbReference>
<dbReference type="InterPro" id="IPR011701">
    <property type="entry name" value="MFS"/>
</dbReference>
<evidence type="ECO:0000256" key="6">
    <source>
        <dbReference type="SAM" id="MobiDB-lite"/>
    </source>
</evidence>
<feature type="domain" description="Major facilitator superfamily (MFS) profile" evidence="8">
    <location>
        <begin position="114"/>
        <end position="568"/>
    </location>
</feature>
<evidence type="ECO:0000256" key="5">
    <source>
        <dbReference type="ARBA" id="ARBA00023136"/>
    </source>
</evidence>
<dbReference type="Gene3D" id="1.20.1250.20">
    <property type="entry name" value="MFS general substrate transporter like domains"/>
    <property type="match status" value="1"/>
</dbReference>
<evidence type="ECO:0000256" key="7">
    <source>
        <dbReference type="SAM" id="Phobius"/>
    </source>
</evidence>
<dbReference type="InterPro" id="IPR036259">
    <property type="entry name" value="MFS_trans_sf"/>
</dbReference>
<evidence type="ECO:0000256" key="4">
    <source>
        <dbReference type="ARBA" id="ARBA00022989"/>
    </source>
</evidence>
<feature type="transmembrane region" description="Helical" evidence="7">
    <location>
        <begin position="180"/>
        <end position="198"/>
    </location>
</feature>
<evidence type="ECO:0000313" key="10">
    <source>
        <dbReference type="Proteomes" id="UP000326924"/>
    </source>
</evidence>
<dbReference type="AlphaFoldDB" id="A0A5J5EFU3"/>
<sequence length="596" mass="65368">MDLPPLHQQPRNSEERYGNSEHHDELRDFNPLSRRFTSVEILTRNAPAGKISLPRHVHLRQGSNSHNLIELRPLVAESLWSRAATPQDGDDSDSGFCDPPQPYHVFSKQKKLRMAYLVSLAAVFSPLSSNIYFPALNTIAVNLNTSPDLIALSITIYMVFQGLAPSFWGPLADKYGRRPIFISTFCVYIGANLGLALSKNYASLMVFRGIQAIGSSATIAIGAGTIGDIASAGERGGLLGIFSGIRMFGQAFGPVIGGALTEYLGFRSIFYFLLIFATSVVVIIAFYLPETLQKIAGDGSIPLTGIHRPLIQLFSKQNLAEEGKAQGKQEKRRVTEPLSFTTFLESFQLLLEKDVFITLLFGSIIYAVWSMVTSSTSNLFKKEYHLSDVLIGLVFLPNGLGCVLGSFATGRLLDRSYKSAATAFRASQNPPLDPDTELTQQKYPAFALEHARLVHTWWLVAIFVGCTAAYGWCLEYTIAVPLVLQFLIAFTATSVFNINSTLMIDLYPSKPASATAINNLMRCTLGAIGVGVVEKMAAAIKDGVTFTVLAAVVAGSTGLVVLEWTHGPKWRRARMERLARKLEFEEKEKSEGEESS</sequence>
<comment type="caution">
    <text evidence="9">The sequence shown here is derived from an EMBL/GenBank/DDBJ whole genome shotgun (WGS) entry which is preliminary data.</text>
</comment>
<feature type="transmembrane region" description="Helical" evidence="7">
    <location>
        <begin position="204"/>
        <end position="226"/>
    </location>
</feature>
<keyword evidence="3 7" id="KW-0812">Transmembrane</keyword>
<protein>
    <submittedName>
        <fullName evidence="9">Major facilitator superfamily domain-containing protein</fullName>
    </submittedName>
</protein>
<dbReference type="PANTHER" id="PTHR23502">
    <property type="entry name" value="MAJOR FACILITATOR SUPERFAMILY"/>
    <property type="match status" value="1"/>
</dbReference>
<feature type="transmembrane region" description="Helical" evidence="7">
    <location>
        <begin position="384"/>
        <end position="408"/>
    </location>
</feature>
<dbReference type="GO" id="GO:0022857">
    <property type="term" value="F:transmembrane transporter activity"/>
    <property type="evidence" value="ECO:0007669"/>
    <property type="project" value="InterPro"/>
</dbReference>
<keyword evidence="10" id="KW-1185">Reference proteome</keyword>
<organism evidence="9 10">
    <name type="scientific">Sphaerosporella brunnea</name>
    <dbReference type="NCBI Taxonomy" id="1250544"/>
    <lineage>
        <taxon>Eukaryota</taxon>
        <taxon>Fungi</taxon>
        <taxon>Dikarya</taxon>
        <taxon>Ascomycota</taxon>
        <taxon>Pezizomycotina</taxon>
        <taxon>Pezizomycetes</taxon>
        <taxon>Pezizales</taxon>
        <taxon>Pyronemataceae</taxon>
        <taxon>Sphaerosporella</taxon>
    </lineage>
</organism>
<reference evidence="9 10" key="1">
    <citation type="submission" date="2019-09" db="EMBL/GenBank/DDBJ databases">
        <title>Draft genome of the ectomycorrhizal ascomycete Sphaerosporella brunnea.</title>
        <authorList>
            <consortium name="DOE Joint Genome Institute"/>
            <person name="Benucci G.M."/>
            <person name="Marozzi G."/>
            <person name="Antonielli L."/>
            <person name="Sanchez S."/>
            <person name="Marco P."/>
            <person name="Wang X."/>
            <person name="Falini L.B."/>
            <person name="Barry K."/>
            <person name="Haridas S."/>
            <person name="Lipzen A."/>
            <person name="Labutti K."/>
            <person name="Grigoriev I.V."/>
            <person name="Murat C."/>
            <person name="Martin F."/>
            <person name="Albertini E."/>
            <person name="Donnini D."/>
            <person name="Bonito G."/>
        </authorList>
    </citation>
    <scope>NUCLEOTIDE SEQUENCE [LARGE SCALE GENOMIC DNA]</scope>
    <source>
        <strain evidence="9 10">Sb_GMNB300</strain>
    </source>
</reference>
<dbReference type="InParanoid" id="A0A5J5EFU3"/>
<feature type="transmembrane region" description="Helical" evidence="7">
    <location>
        <begin position="149"/>
        <end position="168"/>
    </location>
</feature>
<comment type="subcellular location">
    <subcellularLocation>
        <location evidence="1">Membrane</location>
        <topology evidence="1">Multi-pass membrane protein</topology>
    </subcellularLocation>
</comment>
<evidence type="ECO:0000256" key="2">
    <source>
        <dbReference type="ARBA" id="ARBA00022448"/>
    </source>
</evidence>
<feature type="transmembrane region" description="Helical" evidence="7">
    <location>
        <begin position="546"/>
        <end position="565"/>
    </location>
</feature>
<accession>A0A5J5EFU3</accession>
<dbReference type="FunCoup" id="A0A5J5EFU3">
    <property type="interactions" value="56"/>
</dbReference>
<dbReference type="GO" id="GO:0005886">
    <property type="term" value="C:plasma membrane"/>
    <property type="evidence" value="ECO:0007669"/>
    <property type="project" value="TreeGrafter"/>
</dbReference>
<dbReference type="Gene3D" id="1.20.1720.10">
    <property type="entry name" value="Multidrug resistance protein D"/>
    <property type="match status" value="1"/>
</dbReference>
<evidence type="ECO:0000256" key="1">
    <source>
        <dbReference type="ARBA" id="ARBA00004141"/>
    </source>
</evidence>
<proteinExistence type="predicted"/>
<evidence type="ECO:0000313" key="9">
    <source>
        <dbReference type="EMBL" id="KAA8893608.1"/>
    </source>
</evidence>
<feature type="transmembrane region" description="Helical" evidence="7">
    <location>
        <begin position="355"/>
        <end position="372"/>
    </location>
</feature>
<feature type="transmembrane region" description="Helical" evidence="7">
    <location>
        <begin position="114"/>
        <end position="133"/>
    </location>
</feature>
<feature type="transmembrane region" description="Helical" evidence="7">
    <location>
        <begin position="269"/>
        <end position="288"/>
    </location>
</feature>
<dbReference type="Pfam" id="PF07690">
    <property type="entry name" value="MFS_1"/>
    <property type="match status" value="1"/>
</dbReference>
<feature type="transmembrane region" description="Helical" evidence="7">
    <location>
        <begin position="453"/>
        <end position="472"/>
    </location>
</feature>
<name>A0A5J5EFU3_9PEZI</name>
<dbReference type="Proteomes" id="UP000326924">
    <property type="component" value="Unassembled WGS sequence"/>
</dbReference>
<dbReference type="PROSITE" id="PS50850">
    <property type="entry name" value="MFS"/>
    <property type="match status" value="1"/>
</dbReference>
<dbReference type="SUPFAM" id="SSF103473">
    <property type="entry name" value="MFS general substrate transporter"/>
    <property type="match status" value="1"/>
</dbReference>
<evidence type="ECO:0000256" key="3">
    <source>
        <dbReference type="ARBA" id="ARBA00022692"/>
    </source>
</evidence>
<feature type="region of interest" description="Disordered" evidence="6">
    <location>
        <begin position="1"/>
        <end position="29"/>
    </location>
</feature>
<evidence type="ECO:0000259" key="8">
    <source>
        <dbReference type="PROSITE" id="PS50850"/>
    </source>
</evidence>
<feature type="compositionally biased region" description="Basic and acidic residues" evidence="6">
    <location>
        <begin position="12"/>
        <end position="28"/>
    </location>
</feature>
<gene>
    <name evidence="9" type="ORF">FN846DRAFT_978158</name>
</gene>
<feature type="transmembrane region" description="Helical" evidence="7">
    <location>
        <begin position="238"/>
        <end position="257"/>
    </location>
</feature>